<protein>
    <submittedName>
        <fullName evidence="1">Uncharacterized protein</fullName>
    </submittedName>
</protein>
<dbReference type="EMBL" id="VLJT01000009">
    <property type="protein sequence ID" value="TWH23611.1"/>
    <property type="molecule type" value="Genomic_DNA"/>
</dbReference>
<dbReference type="Proteomes" id="UP000317573">
    <property type="component" value="Unassembled WGS sequence"/>
</dbReference>
<dbReference type="AlphaFoldDB" id="A0A562EPD2"/>
<dbReference type="InterPro" id="IPR043746">
    <property type="entry name" value="DUF5691"/>
</dbReference>
<name>A0A562EPD2_RHORH</name>
<organism evidence="1 2">
    <name type="scientific">Rhodococcus rhodochrous J45</name>
    <dbReference type="NCBI Taxonomy" id="935266"/>
    <lineage>
        <taxon>Bacteria</taxon>
        <taxon>Bacillati</taxon>
        <taxon>Actinomycetota</taxon>
        <taxon>Actinomycetes</taxon>
        <taxon>Mycobacteriales</taxon>
        <taxon>Nocardiaceae</taxon>
        <taxon>Rhodococcus</taxon>
    </lineage>
</organism>
<gene>
    <name evidence="1" type="ORF">L618_001200001580</name>
</gene>
<dbReference type="Pfam" id="PF18944">
    <property type="entry name" value="DUF5691"/>
    <property type="match status" value="1"/>
</dbReference>
<sequence>MTALPESLTTAALLGTARSAPEFDALHTADAAGELTGDPAATLLAAAALETTFVTAATVPVIRELPSPAPDDDRPVLPDAAAERLRALLAVRSPLLDEWFEVAARFRASYDIVVDLLTVATTDAVHRDRLVALTGARGRWVAARNPEWAGLLPPDPLDDSPWHAGPPARRRRWFEALRAHDPAAATATLAASWGAQTAAQRAELVALLAVGLGPHDEDLLERALDDRSRKVRAVALDLLPRLPDSAFARRMAERVRQWLLVDGATVTLAVPERPDESALRDGLADDPARDLLVAAVAAAPLSVWREYAGDTVLPEFDVDDTVRTALTEAALTEAWGRAVVRQRDGDWAAALLRRDGTVDAAVAQVVPRDILLAHLRGASPSAVLDDALLAALPAPWPRDVAEKVLTALYTKLTTTRVVRDVLTLLAHRAPFELADLLADAANRTDDLGRLHLFASAADTLTLRKTIHEELS</sequence>
<dbReference type="RefSeq" id="WP_145691170.1">
    <property type="nucleotide sequence ID" value="NZ_VLJT01000009.1"/>
</dbReference>
<comment type="caution">
    <text evidence="1">The sequence shown here is derived from an EMBL/GenBank/DDBJ whole genome shotgun (WGS) entry which is preliminary data.</text>
</comment>
<evidence type="ECO:0000313" key="1">
    <source>
        <dbReference type="EMBL" id="TWH23611.1"/>
    </source>
</evidence>
<reference evidence="1 2" key="1">
    <citation type="submission" date="2019-07" db="EMBL/GenBank/DDBJ databases">
        <title>Genome sequencing of lignin-degrading bacterial isolates.</title>
        <authorList>
            <person name="Gladden J."/>
        </authorList>
    </citation>
    <scope>NUCLEOTIDE SEQUENCE [LARGE SCALE GENOMIC DNA]</scope>
    <source>
        <strain evidence="1 2">J45</strain>
    </source>
</reference>
<evidence type="ECO:0000313" key="2">
    <source>
        <dbReference type="Proteomes" id="UP000317573"/>
    </source>
</evidence>
<accession>A0A562EPD2</accession>
<proteinExistence type="predicted"/>